<protein>
    <submittedName>
        <fullName evidence="1">Uncharacterized protein</fullName>
    </submittedName>
</protein>
<accession>A0A6M3J8F4</accession>
<evidence type="ECO:0000313" key="1">
    <source>
        <dbReference type="EMBL" id="QJA66166.1"/>
    </source>
</evidence>
<proteinExistence type="predicted"/>
<dbReference type="EMBL" id="MT141550">
    <property type="protein sequence ID" value="QJA66166.1"/>
    <property type="molecule type" value="Genomic_DNA"/>
</dbReference>
<organism evidence="1">
    <name type="scientific">viral metagenome</name>
    <dbReference type="NCBI Taxonomy" id="1070528"/>
    <lineage>
        <taxon>unclassified sequences</taxon>
        <taxon>metagenomes</taxon>
        <taxon>organismal metagenomes</taxon>
    </lineage>
</organism>
<sequence length="86" mass="10122">MSNEMKTIPEFPDYAITKEGIQNMKEVKKVYEECKKRFPNRPPDEIDFGLGWKEALLWFWKVAEHLSPSDCDLLDKELGNDTSKDR</sequence>
<dbReference type="AlphaFoldDB" id="A0A6M3J8F4"/>
<evidence type="ECO:0000313" key="2">
    <source>
        <dbReference type="EMBL" id="QJA77944.1"/>
    </source>
</evidence>
<dbReference type="EMBL" id="MT142311">
    <property type="protein sequence ID" value="QJA77944.1"/>
    <property type="molecule type" value="Genomic_DNA"/>
</dbReference>
<gene>
    <name evidence="2" type="ORF">MM415A01181_0009</name>
    <name evidence="1" type="ORF">MM415B00360_0028</name>
</gene>
<reference evidence="1" key="1">
    <citation type="submission" date="2020-03" db="EMBL/GenBank/DDBJ databases">
        <title>The deep terrestrial virosphere.</title>
        <authorList>
            <person name="Holmfeldt K."/>
            <person name="Nilsson E."/>
            <person name="Simone D."/>
            <person name="Lopez-Fernandez M."/>
            <person name="Wu X."/>
            <person name="de Brujin I."/>
            <person name="Lundin D."/>
            <person name="Andersson A."/>
            <person name="Bertilsson S."/>
            <person name="Dopson M."/>
        </authorList>
    </citation>
    <scope>NUCLEOTIDE SEQUENCE</scope>
    <source>
        <strain evidence="2">MM415A01181</strain>
        <strain evidence="1">MM415B00360</strain>
    </source>
</reference>
<name>A0A6M3J8F4_9ZZZZ</name>